<name>A0A9N7UYK7_PLEPL</name>
<evidence type="ECO:0000313" key="2">
    <source>
        <dbReference type="Proteomes" id="UP001153269"/>
    </source>
</evidence>
<organism evidence="1 2">
    <name type="scientific">Pleuronectes platessa</name>
    <name type="common">European plaice</name>
    <dbReference type="NCBI Taxonomy" id="8262"/>
    <lineage>
        <taxon>Eukaryota</taxon>
        <taxon>Metazoa</taxon>
        <taxon>Chordata</taxon>
        <taxon>Craniata</taxon>
        <taxon>Vertebrata</taxon>
        <taxon>Euteleostomi</taxon>
        <taxon>Actinopterygii</taxon>
        <taxon>Neopterygii</taxon>
        <taxon>Teleostei</taxon>
        <taxon>Neoteleostei</taxon>
        <taxon>Acanthomorphata</taxon>
        <taxon>Carangaria</taxon>
        <taxon>Pleuronectiformes</taxon>
        <taxon>Pleuronectoidei</taxon>
        <taxon>Pleuronectidae</taxon>
        <taxon>Pleuronectes</taxon>
    </lineage>
</organism>
<protein>
    <submittedName>
        <fullName evidence="1">Uncharacterized protein</fullName>
    </submittedName>
</protein>
<proteinExistence type="predicted"/>
<dbReference type="AlphaFoldDB" id="A0A9N7UYK7"/>
<sequence length="78" mass="8830">MPNEGHFNCCTKCASLVEFMPEAAENISHDPGSTSCLFSVVWKWTSGYEKTLINQRVVCVFDNIMKGTEDNFSINRHL</sequence>
<evidence type="ECO:0000313" key="1">
    <source>
        <dbReference type="EMBL" id="CAB1439457.1"/>
    </source>
</evidence>
<dbReference type="EMBL" id="CADEAL010002290">
    <property type="protein sequence ID" value="CAB1439457.1"/>
    <property type="molecule type" value="Genomic_DNA"/>
</dbReference>
<keyword evidence="2" id="KW-1185">Reference proteome</keyword>
<reference evidence="1" key="1">
    <citation type="submission" date="2020-03" db="EMBL/GenBank/DDBJ databases">
        <authorList>
            <person name="Weist P."/>
        </authorList>
    </citation>
    <scope>NUCLEOTIDE SEQUENCE</scope>
</reference>
<comment type="caution">
    <text evidence="1">The sequence shown here is derived from an EMBL/GenBank/DDBJ whole genome shotgun (WGS) entry which is preliminary data.</text>
</comment>
<accession>A0A9N7UYK7</accession>
<dbReference type="Proteomes" id="UP001153269">
    <property type="component" value="Unassembled WGS sequence"/>
</dbReference>
<gene>
    <name evidence="1" type="ORF">PLEPLA_LOCUS27244</name>
</gene>